<accession>A0A1B8GK28</accession>
<dbReference type="InterPro" id="IPR005303">
    <property type="entry name" value="MOCOS_middle"/>
</dbReference>
<dbReference type="STRING" id="342668.A0A1B8GK28"/>
<reference evidence="4" key="2">
    <citation type="journal article" date="2018" name="Nat. Commun.">
        <title>Extreme sensitivity to ultraviolet light in the fungal pathogen causing white-nose syndrome of bats.</title>
        <authorList>
            <person name="Palmer J.M."/>
            <person name="Drees K.P."/>
            <person name="Foster J.T."/>
            <person name="Lindner D.L."/>
        </authorList>
    </citation>
    <scope>NUCLEOTIDE SEQUENCE [LARGE SCALE GENOMIC DNA]</scope>
    <source>
        <strain evidence="4">UAMH 10579</strain>
    </source>
</reference>
<dbReference type="EMBL" id="KV460230">
    <property type="protein sequence ID" value="OBT96191.1"/>
    <property type="molecule type" value="Genomic_DNA"/>
</dbReference>
<organism evidence="3 4">
    <name type="scientific">Pseudogymnoascus verrucosus</name>
    <dbReference type="NCBI Taxonomy" id="342668"/>
    <lineage>
        <taxon>Eukaryota</taxon>
        <taxon>Fungi</taxon>
        <taxon>Dikarya</taxon>
        <taxon>Ascomycota</taxon>
        <taxon>Pezizomycotina</taxon>
        <taxon>Leotiomycetes</taxon>
        <taxon>Thelebolales</taxon>
        <taxon>Thelebolaceae</taxon>
        <taxon>Pseudogymnoascus</taxon>
    </lineage>
</organism>
<keyword evidence="1" id="KW-0812">Transmembrane</keyword>
<dbReference type="InterPro" id="IPR005302">
    <property type="entry name" value="MoCF_Sase_C"/>
</dbReference>
<evidence type="ECO:0000256" key="1">
    <source>
        <dbReference type="SAM" id="Phobius"/>
    </source>
</evidence>
<keyword evidence="1" id="KW-0472">Membrane</keyword>
<reference evidence="3 4" key="1">
    <citation type="submission" date="2016-03" db="EMBL/GenBank/DDBJ databases">
        <title>Comparative genomics of Pseudogymnoascus destructans, the fungus causing white-nose syndrome of bats.</title>
        <authorList>
            <person name="Palmer J.M."/>
            <person name="Drees K.P."/>
            <person name="Foster J.T."/>
            <person name="Lindner D.L."/>
        </authorList>
    </citation>
    <scope>NUCLEOTIDE SEQUENCE [LARGE SCALE GENOMIC DNA]</scope>
    <source>
        <strain evidence="3 4">UAMH 10579</strain>
    </source>
</reference>
<dbReference type="PANTHER" id="PTHR14237:SF23">
    <property type="entry name" value="MOSC DOMAIN PROTEIN (AFU_ORTHOLOGUE AFUA_7G05900)"/>
    <property type="match status" value="1"/>
</dbReference>
<keyword evidence="1" id="KW-1133">Transmembrane helix</keyword>
<evidence type="ECO:0000313" key="3">
    <source>
        <dbReference type="EMBL" id="OBT96191.1"/>
    </source>
</evidence>
<feature type="domain" description="MOSC" evidence="2">
    <location>
        <begin position="305"/>
        <end position="456"/>
    </location>
</feature>
<dbReference type="InterPro" id="IPR011037">
    <property type="entry name" value="Pyrv_Knase-like_insert_dom_sf"/>
</dbReference>
<dbReference type="Pfam" id="PF03473">
    <property type="entry name" value="MOSC"/>
    <property type="match status" value="1"/>
</dbReference>
<protein>
    <recommendedName>
        <fullName evidence="2">MOSC domain-containing protein</fullName>
    </recommendedName>
</protein>
<dbReference type="PROSITE" id="PS51340">
    <property type="entry name" value="MOSC"/>
    <property type="match status" value="1"/>
</dbReference>
<keyword evidence="4" id="KW-1185">Reference proteome</keyword>
<dbReference type="SUPFAM" id="SSF50800">
    <property type="entry name" value="PK beta-barrel domain-like"/>
    <property type="match status" value="1"/>
</dbReference>
<dbReference type="AlphaFoldDB" id="A0A1B8GK28"/>
<dbReference type="Proteomes" id="UP000091956">
    <property type="component" value="Unassembled WGS sequence"/>
</dbReference>
<dbReference type="GO" id="GO:0030170">
    <property type="term" value="F:pyridoxal phosphate binding"/>
    <property type="evidence" value="ECO:0007669"/>
    <property type="project" value="InterPro"/>
</dbReference>
<feature type="transmembrane region" description="Helical" evidence="1">
    <location>
        <begin position="42"/>
        <end position="63"/>
    </location>
</feature>
<dbReference type="RefSeq" id="XP_018129924.1">
    <property type="nucleotide sequence ID" value="XM_018276370.2"/>
</dbReference>
<dbReference type="GO" id="GO:0030151">
    <property type="term" value="F:molybdenum ion binding"/>
    <property type="evidence" value="ECO:0007669"/>
    <property type="project" value="InterPro"/>
</dbReference>
<sequence>MSFLSFHTDTLDVLNVGRFFNPQEHDGNYYRQLHSIVARVPIPALFITLLLICAPLVIALYVYQSNAAKARDEQPAGCRKLGIKTKSNLSNEFDEKFASGWPLSTTAAPTKRWTVQSMWIYPIKSCRGVELDHADIITTGMKYDRQFTLAQLKNPAPAAETEEKRQTVRTWEFITQRKFPRLATVKVEVWVPDQSSAGYHPEGEYVQGGGAVVIRFPYQKPGWRGKLEKLATILNGSVPEKQFKVPFDPTPSQVQKSGYKYENVIIWKDTVNALNLEVDVPKELQEYLGVSNKLSLIRVDNSTLREVYRCAPKAEDLGYQPVTGFQDAYPLHIMNLASVRDLEGKLPKVKGVPSLSAKRFRANIIVTGPEPYEEDTWKRVRIGSYEFAFSCRTARCKLPNVDPVSGEVHASEPDRTLRKLRNVDAGAGKYVGCLGMQVVPISKESVMDVGDEVVPLEYGEHVYINQ</sequence>
<proteinExistence type="predicted"/>
<dbReference type="OrthoDB" id="17255at2759"/>
<evidence type="ECO:0000313" key="4">
    <source>
        <dbReference type="Proteomes" id="UP000091956"/>
    </source>
</evidence>
<dbReference type="PANTHER" id="PTHR14237">
    <property type="entry name" value="MOLYBDOPTERIN COFACTOR SULFURASE MOSC"/>
    <property type="match status" value="1"/>
</dbReference>
<dbReference type="GO" id="GO:0003824">
    <property type="term" value="F:catalytic activity"/>
    <property type="evidence" value="ECO:0007669"/>
    <property type="project" value="InterPro"/>
</dbReference>
<gene>
    <name evidence="3" type="ORF">VE01_06933</name>
</gene>
<dbReference type="Pfam" id="PF03476">
    <property type="entry name" value="MOSC_N"/>
    <property type="match status" value="1"/>
</dbReference>
<name>A0A1B8GK28_9PEZI</name>
<dbReference type="GeneID" id="28840319"/>
<evidence type="ECO:0000259" key="2">
    <source>
        <dbReference type="PROSITE" id="PS51340"/>
    </source>
</evidence>